<feature type="chain" id="PRO_5046785375" evidence="1">
    <location>
        <begin position="25"/>
        <end position="153"/>
    </location>
</feature>
<sequence length="153" mass="16255">MTVRNLVGALGLAIAMLASAPASAGVYSDDLGKCLVSASSSEEKQQLVQWIFFSISLNPTIQPYANITPAQRDGTNKAMAKLFEKLLGESCSKEAQQALKYEGNAAFAESFRLLGLVAGQEMFASPDVTAGSAEFTKHLDVEGLQKKLGLPAR</sequence>
<gene>
    <name evidence="2" type="ORF">J2X04_002666</name>
</gene>
<protein>
    <submittedName>
        <fullName evidence="2">Uncharacterized protein</fullName>
    </submittedName>
</protein>
<dbReference type="EMBL" id="JAVDVW010000002">
    <property type="protein sequence ID" value="MDR7100285.1"/>
    <property type="molecule type" value="Genomic_DNA"/>
</dbReference>
<reference evidence="2 3" key="1">
    <citation type="submission" date="2023-07" db="EMBL/GenBank/DDBJ databases">
        <title>Sorghum-associated microbial communities from plants grown in Nebraska, USA.</title>
        <authorList>
            <person name="Schachtman D."/>
        </authorList>
    </citation>
    <scope>NUCLEOTIDE SEQUENCE [LARGE SCALE GENOMIC DNA]</scope>
    <source>
        <strain evidence="2 3">BE187</strain>
    </source>
</reference>
<comment type="caution">
    <text evidence="2">The sequence shown here is derived from an EMBL/GenBank/DDBJ whole genome shotgun (WGS) entry which is preliminary data.</text>
</comment>
<name>A0ABU1VS23_9GAMM</name>
<keyword evidence="1" id="KW-0732">Signal</keyword>
<evidence type="ECO:0000313" key="3">
    <source>
        <dbReference type="Proteomes" id="UP001267878"/>
    </source>
</evidence>
<evidence type="ECO:0000313" key="2">
    <source>
        <dbReference type="EMBL" id="MDR7100285.1"/>
    </source>
</evidence>
<organism evidence="2 3">
    <name type="scientific">Agrilutibacter niabensis</name>
    <dbReference type="NCBI Taxonomy" id="380628"/>
    <lineage>
        <taxon>Bacteria</taxon>
        <taxon>Pseudomonadati</taxon>
        <taxon>Pseudomonadota</taxon>
        <taxon>Gammaproteobacteria</taxon>
        <taxon>Lysobacterales</taxon>
        <taxon>Lysobacteraceae</taxon>
        <taxon>Agrilutibacter</taxon>
    </lineage>
</organism>
<keyword evidence="3" id="KW-1185">Reference proteome</keyword>
<evidence type="ECO:0000256" key="1">
    <source>
        <dbReference type="SAM" id="SignalP"/>
    </source>
</evidence>
<proteinExistence type="predicted"/>
<dbReference type="Proteomes" id="UP001267878">
    <property type="component" value="Unassembled WGS sequence"/>
</dbReference>
<feature type="signal peptide" evidence="1">
    <location>
        <begin position="1"/>
        <end position="24"/>
    </location>
</feature>
<dbReference type="RefSeq" id="WP_310054960.1">
    <property type="nucleotide sequence ID" value="NZ_JAVDVW010000002.1"/>
</dbReference>
<accession>A0ABU1VS23</accession>